<protein>
    <submittedName>
        <fullName evidence="3">GIY-YIG nuclease family protein</fullName>
    </submittedName>
</protein>
<dbReference type="SUPFAM" id="SSF82771">
    <property type="entry name" value="GIY-YIG endonuclease"/>
    <property type="match status" value="1"/>
</dbReference>
<dbReference type="Pfam" id="PF01541">
    <property type="entry name" value="GIY-YIG"/>
    <property type="match status" value="1"/>
</dbReference>
<dbReference type="EMBL" id="VORB01000004">
    <property type="protein sequence ID" value="TXC81386.1"/>
    <property type="molecule type" value="Genomic_DNA"/>
</dbReference>
<gene>
    <name evidence="3" type="ORF">FRX97_05110</name>
</gene>
<evidence type="ECO:0000259" key="2">
    <source>
        <dbReference type="PROSITE" id="PS50164"/>
    </source>
</evidence>
<dbReference type="InterPro" id="IPR000305">
    <property type="entry name" value="GIY-YIG_endonuc"/>
</dbReference>
<evidence type="ECO:0000256" key="1">
    <source>
        <dbReference type="ARBA" id="ARBA00007435"/>
    </source>
</evidence>
<dbReference type="PANTHER" id="PTHR34477:SF5">
    <property type="entry name" value="BSL5627 PROTEIN"/>
    <property type="match status" value="1"/>
</dbReference>
<reference evidence="3 4" key="1">
    <citation type="submission" date="2019-08" db="EMBL/GenBank/DDBJ databases">
        <title>Genome of Luteibaculum oceani JCM 18817.</title>
        <authorList>
            <person name="Bowman J.P."/>
        </authorList>
    </citation>
    <scope>NUCLEOTIDE SEQUENCE [LARGE SCALE GENOMIC DNA]</scope>
    <source>
        <strain evidence="3 4">JCM 18817</strain>
    </source>
</reference>
<dbReference type="PROSITE" id="PS50164">
    <property type="entry name" value="GIY_YIG"/>
    <property type="match status" value="1"/>
</dbReference>
<dbReference type="InterPro" id="IPR035901">
    <property type="entry name" value="GIY-YIG_endonuc_sf"/>
</dbReference>
<dbReference type="RefSeq" id="WP_147014089.1">
    <property type="nucleotide sequence ID" value="NZ_VORB01000004.1"/>
</dbReference>
<dbReference type="Gene3D" id="3.40.1440.10">
    <property type="entry name" value="GIY-YIG endonuclease"/>
    <property type="match status" value="1"/>
</dbReference>
<organism evidence="3 4">
    <name type="scientific">Luteibaculum oceani</name>
    <dbReference type="NCBI Taxonomy" id="1294296"/>
    <lineage>
        <taxon>Bacteria</taxon>
        <taxon>Pseudomonadati</taxon>
        <taxon>Bacteroidota</taxon>
        <taxon>Flavobacteriia</taxon>
        <taxon>Flavobacteriales</taxon>
        <taxon>Luteibaculaceae</taxon>
        <taxon>Luteibaculum</taxon>
    </lineage>
</organism>
<dbReference type="AlphaFoldDB" id="A0A5C6VAM6"/>
<feature type="domain" description="GIY-YIG" evidence="2">
    <location>
        <begin position="2"/>
        <end position="79"/>
    </location>
</feature>
<comment type="similarity">
    <text evidence="1">Belongs to the UPF0213 family.</text>
</comment>
<dbReference type="SMART" id="SM00465">
    <property type="entry name" value="GIYc"/>
    <property type="match status" value="1"/>
</dbReference>
<evidence type="ECO:0000313" key="4">
    <source>
        <dbReference type="Proteomes" id="UP000321168"/>
    </source>
</evidence>
<comment type="caution">
    <text evidence="3">The sequence shown here is derived from an EMBL/GenBank/DDBJ whole genome shotgun (WGS) entry which is preliminary data.</text>
</comment>
<accession>A0A5C6VAM6</accession>
<name>A0A5C6VAM6_9FLAO</name>
<dbReference type="OrthoDB" id="9807770at2"/>
<dbReference type="PANTHER" id="PTHR34477">
    <property type="entry name" value="UPF0213 PROTEIN YHBQ"/>
    <property type="match status" value="1"/>
</dbReference>
<dbReference type="InterPro" id="IPR050190">
    <property type="entry name" value="UPF0213_domain"/>
</dbReference>
<proteinExistence type="inferred from homology"/>
<sequence>MANYHVYILTNKRKTVLYIGVCNNLKRRLYEHQQGKLLNAFSKRYGCQFLIYYERFEDINQAIGREKELKKWRRDKKEALIEKTNPNWDFLNDEV</sequence>
<evidence type="ECO:0000313" key="3">
    <source>
        <dbReference type="EMBL" id="TXC81386.1"/>
    </source>
</evidence>
<keyword evidence="4" id="KW-1185">Reference proteome</keyword>
<dbReference type="CDD" id="cd10448">
    <property type="entry name" value="GIY-YIG_unchar_3"/>
    <property type="match status" value="1"/>
</dbReference>
<dbReference type="Proteomes" id="UP000321168">
    <property type="component" value="Unassembled WGS sequence"/>
</dbReference>